<keyword evidence="2" id="KW-0812">Transmembrane</keyword>
<feature type="region of interest" description="Disordered" evidence="1">
    <location>
        <begin position="1"/>
        <end position="24"/>
    </location>
</feature>
<evidence type="ECO:0000256" key="1">
    <source>
        <dbReference type="SAM" id="MobiDB-lite"/>
    </source>
</evidence>
<name>A0A1I3EMT3_9RHOB</name>
<dbReference type="AlphaFoldDB" id="A0A1I3EMT3"/>
<organism evidence="3 4">
    <name type="scientific">Paracoccus aminovorans</name>
    <dbReference type="NCBI Taxonomy" id="34004"/>
    <lineage>
        <taxon>Bacteria</taxon>
        <taxon>Pseudomonadati</taxon>
        <taxon>Pseudomonadota</taxon>
        <taxon>Alphaproteobacteria</taxon>
        <taxon>Rhodobacterales</taxon>
        <taxon>Paracoccaceae</taxon>
        <taxon>Paracoccus</taxon>
    </lineage>
</organism>
<accession>A0A1I3EMT3</accession>
<proteinExistence type="predicted"/>
<gene>
    <name evidence="3" type="ORF">SAMN04488021_1513</name>
</gene>
<keyword evidence="2" id="KW-1133">Transmembrane helix</keyword>
<feature type="compositionally biased region" description="Basic and acidic residues" evidence="1">
    <location>
        <begin position="10"/>
        <end position="19"/>
    </location>
</feature>
<protein>
    <submittedName>
        <fullName evidence="3">Uncharacterized protein</fullName>
    </submittedName>
</protein>
<feature type="transmembrane region" description="Helical" evidence="2">
    <location>
        <begin position="26"/>
        <end position="44"/>
    </location>
</feature>
<evidence type="ECO:0000256" key="2">
    <source>
        <dbReference type="SAM" id="Phobius"/>
    </source>
</evidence>
<dbReference type="Proteomes" id="UP000183635">
    <property type="component" value="Unassembled WGS sequence"/>
</dbReference>
<evidence type="ECO:0000313" key="3">
    <source>
        <dbReference type="EMBL" id="SFI00296.1"/>
    </source>
</evidence>
<evidence type="ECO:0000313" key="4">
    <source>
        <dbReference type="Proteomes" id="UP000183635"/>
    </source>
</evidence>
<keyword evidence="4" id="KW-1185">Reference proteome</keyword>
<dbReference type="EMBL" id="FOPU01000051">
    <property type="protein sequence ID" value="SFI00296.1"/>
    <property type="molecule type" value="Genomic_DNA"/>
</dbReference>
<sequence>MAGNNRVRNKQNEAARPQKEPGNGGLGLLLVLAITAIGVGYVSYRLSLIFGLI</sequence>
<keyword evidence="2" id="KW-0472">Membrane</keyword>
<reference evidence="3 4" key="1">
    <citation type="submission" date="2016-10" db="EMBL/GenBank/DDBJ databases">
        <authorList>
            <person name="de Groot N.N."/>
        </authorList>
    </citation>
    <scope>NUCLEOTIDE SEQUENCE [LARGE SCALE GENOMIC DNA]</scope>
    <source>
        <strain evidence="3 4">DSM 8537</strain>
    </source>
</reference>